<feature type="compositionally biased region" description="Low complexity" evidence="1">
    <location>
        <begin position="62"/>
        <end position="74"/>
    </location>
</feature>
<accession>A0A8C7C3I2</accession>
<feature type="compositionally biased region" description="Basic and acidic residues" evidence="1">
    <location>
        <begin position="13"/>
        <end position="24"/>
    </location>
</feature>
<reference evidence="2" key="1">
    <citation type="submission" date="2025-08" db="UniProtKB">
        <authorList>
            <consortium name="Ensembl"/>
        </authorList>
    </citation>
    <scope>IDENTIFICATION</scope>
</reference>
<keyword evidence="3" id="KW-1185">Reference proteome</keyword>
<dbReference type="AlphaFoldDB" id="A0A8C7C3I2"/>
<name>A0A8C7C3I2_NEOVI</name>
<feature type="compositionally biased region" description="Gly residues" evidence="1">
    <location>
        <begin position="1"/>
        <end position="11"/>
    </location>
</feature>
<evidence type="ECO:0000256" key="1">
    <source>
        <dbReference type="SAM" id="MobiDB-lite"/>
    </source>
</evidence>
<evidence type="ECO:0000313" key="3">
    <source>
        <dbReference type="Proteomes" id="UP000694425"/>
    </source>
</evidence>
<dbReference type="GeneTree" id="ENSGT00860000135895"/>
<protein>
    <submittedName>
        <fullName evidence="2">Uncharacterized protein</fullName>
    </submittedName>
</protein>
<dbReference type="Proteomes" id="UP000694425">
    <property type="component" value="Unplaced"/>
</dbReference>
<dbReference type="Ensembl" id="ENSNVIT00000036170.1">
    <property type="protein sequence ID" value="ENSNVIP00000031226.1"/>
    <property type="gene ID" value="ENSNVIG00000024030.1"/>
</dbReference>
<proteinExistence type="predicted"/>
<evidence type="ECO:0000313" key="2">
    <source>
        <dbReference type="Ensembl" id="ENSNVIP00000031226.1"/>
    </source>
</evidence>
<reference evidence="2" key="2">
    <citation type="submission" date="2025-09" db="UniProtKB">
        <authorList>
            <consortium name="Ensembl"/>
        </authorList>
    </citation>
    <scope>IDENTIFICATION</scope>
</reference>
<feature type="region of interest" description="Disordered" evidence="1">
    <location>
        <begin position="1"/>
        <end position="92"/>
    </location>
</feature>
<feature type="compositionally biased region" description="Polar residues" evidence="1">
    <location>
        <begin position="26"/>
        <end position="43"/>
    </location>
</feature>
<sequence>VSVPAGLGGSCRGDPRGTRRRPPERNSQSTRLPPASATSSSPRLGTGRPQMGSWPGPLPTPGSLSHSRLRSGLRMASPSGPQPTKRLVVSRGPRIATSPVSMAGARSFLSAQPSSLCTCRWPAPSSTTKRPPAGSCATEHGPAATLRWRSGSSPWVKHATYSSLLFSCGPGRQAWGQRTGRGGWLERGAPASGS</sequence>
<organism evidence="2 3">
    <name type="scientific">Neovison vison</name>
    <name type="common">American mink</name>
    <name type="synonym">Mustela vison</name>
    <dbReference type="NCBI Taxonomy" id="452646"/>
    <lineage>
        <taxon>Eukaryota</taxon>
        <taxon>Metazoa</taxon>
        <taxon>Chordata</taxon>
        <taxon>Craniata</taxon>
        <taxon>Vertebrata</taxon>
        <taxon>Euteleostomi</taxon>
        <taxon>Mammalia</taxon>
        <taxon>Eutheria</taxon>
        <taxon>Laurasiatheria</taxon>
        <taxon>Carnivora</taxon>
        <taxon>Caniformia</taxon>
        <taxon>Musteloidea</taxon>
        <taxon>Mustelidae</taxon>
        <taxon>Mustelinae</taxon>
        <taxon>Neogale</taxon>
    </lineage>
</organism>